<dbReference type="CDD" id="cd04891">
    <property type="entry name" value="ACT_AK-LysC-DapG-like_1"/>
    <property type="match status" value="1"/>
</dbReference>
<evidence type="ECO:0000256" key="3">
    <source>
        <dbReference type="ARBA" id="ARBA00010122"/>
    </source>
</evidence>
<dbReference type="GO" id="GO:0004072">
    <property type="term" value="F:aspartate kinase activity"/>
    <property type="evidence" value="ECO:0007669"/>
    <property type="project" value="UniProtKB-EC"/>
</dbReference>
<dbReference type="InterPro" id="IPR045865">
    <property type="entry name" value="ACT-like_dom_sf"/>
</dbReference>
<dbReference type="GO" id="GO:0005524">
    <property type="term" value="F:ATP binding"/>
    <property type="evidence" value="ECO:0007669"/>
    <property type="project" value="UniProtKB-KW"/>
</dbReference>
<proteinExistence type="inferred from homology"/>
<evidence type="ECO:0000256" key="5">
    <source>
        <dbReference type="ARBA" id="ARBA00022741"/>
    </source>
</evidence>
<dbReference type="Gene3D" id="3.30.70.260">
    <property type="match status" value="2"/>
</dbReference>
<feature type="domain" description="ACT" evidence="10">
    <location>
        <begin position="100"/>
        <end position="157"/>
    </location>
</feature>
<evidence type="ECO:0000256" key="2">
    <source>
        <dbReference type="ARBA" id="ARBA00005139"/>
    </source>
</evidence>
<evidence type="ECO:0000313" key="14">
    <source>
        <dbReference type="Proteomes" id="UP001197492"/>
    </source>
</evidence>
<organism evidence="11 13">
    <name type="scientific">Catenibacterium mitsuokai</name>
    <dbReference type="NCBI Taxonomy" id="100886"/>
    <lineage>
        <taxon>Bacteria</taxon>
        <taxon>Bacillati</taxon>
        <taxon>Bacillota</taxon>
        <taxon>Erysipelotrichia</taxon>
        <taxon>Erysipelotrichales</taxon>
        <taxon>Coprobacillaceae</taxon>
        <taxon>Catenibacterium</taxon>
    </lineage>
</organism>
<evidence type="ECO:0000256" key="4">
    <source>
        <dbReference type="ARBA" id="ARBA00013059"/>
    </source>
</evidence>
<evidence type="ECO:0000313" key="13">
    <source>
        <dbReference type="Proteomes" id="UP001196408"/>
    </source>
</evidence>
<keyword evidence="6" id="KW-0808">Transferase</keyword>
<evidence type="ECO:0000256" key="8">
    <source>
        <dbReference type="ARBA" id="ARBA00023154"/>
    </source>
</evidence>
<keyword evidence="8" id="KW-0028">Amino-acid biosynthesis</keyword>
<dbReference type="EMBL" id="JAHOEF010000029">
    <property type="protein sequence ID" value="MBV3382738.1"/>
    <property type="molecule type" value="Genomic_DNA"/>
</dbReference>
<dbReference type="Proteomes" id="UP001197492">
    <property type="component" value="Unassembled WGS sequence"/>
</dbReference>
<evidence type="ECO:0000313" key="11">
    <source>
        <dbReference type="EMBL" id="MBV3382738.1"/>
    </source>
</evidence>
<dbReference type="Pfam" id="PF22468">
    <property type="entry name" value="ACT_9"/>
    <property type="match status" value="1"/>
</dbReference>
<dbReference type="PANTHER" id="PTHR21499">
    <property type="entry name" value="ASPARTATE KINASE"/>
    <property type="match status" value="1"/>
</dbReference>
<evidence type="ECO:0000256" key="7">
    <source>
        <dbReference type="ARBA" id="ARBA00022840"/>
    </source>
</evidence>
<comment type="caution">
    <text evidence="11">The sequence shown here is derived from an EMBL/GenBank/DDBJ whole genome shotgun (WGS) entry which is preliminary data.</text>
</comment>
<name>A0AAW4N0M4_9FIRM</name>
<dbReference type="GO" id="GO:0009089">
    <property type="term" value="P:lysine biosynthetic process via diaminopimelate"/>
    <property type="evidence" value="ECO:0007669"/>
    <property type="project" value="TreeGrafter"/>
</dbReference>
<dbReference type="InterPro" id="IPR054352">
    <property type="entry name" value="ACT_Aspartokinase"/>
</dbReference>
<reference evidence="11 14" key="1">
    <citation type="submission" date="2021-06" db="EMBL/GenBank/DDBJ databases">
        <title>Collection of gut derived symbiotic bacterial strains cultured from healthy donors.</title>
        <authorList>
            <person name="Lin H."/>
            <person name="Littmann E."/>
            <person name="Pamer E.G."/>
        </authorList>
    </citation>
    <scope>NUCLEOTIDE SEQUENCE</scope>
    <source>
        <strain evidence="12 14">MSK.21.70</strain>
        <strain evidence="11">MSK.21.82</strain>
    </source>
</reference>
<gene>
    <name evidence="11" type="ORF">KSV97_05810</name>
    <name evidence="12" type="ORF">KSW06_08755</name>
</gene>
<dbReference type="EMBL" id="JAHOEL010000064">
    <property type="protein sequence ID" value="MBV3393336.1"/>
    <property type="molecule type" value="Genomic_DNA"/>
</dbReference>
<evidence type="ECO:0000259" key="10">
    <source>
        <dbReference type="PROSITE" id="PS51671"/>
    </source>
</evidence>
<keyword evidence="5" id="KW-0547">Nucleotide-binding</keyword>
<dbReference type="GO" id="GO:0009090">
    <property type="term" value="P:homoserine biosynthetic process"/>
    <property type="evidence" value="ECO:0007669"/>
    <property type="project" value="TreeGrafter"/>
</dbReference>
<evidence type="ECO:0000256" key="1">
    <source>
        <dbReference type="ARBA" id="ARBA00004986"/>
    </source>
</evidence>
<dbReference type="PANTHER" id="PTHR21499:SF59">
    <property type="entry name" value="ASPARTOKINASE"/>
    <property type="match status" value="1"/>
</dbReference>
<evidence type="ECO:0000256" key="9">
    <source>
        <dbReference type="ARBA" id="ARBA00047872"/>
    </source>
</evidence>
<dbReference type="EC" id="2.7.2.4" evidence="4"/>
<comment type="similarity">
    <text evidence="3">Belongs to the aspartokinase family.</text>
</comment>
<sequence length="157" mass="17770">MEMMKMNSVITRLEIEEDIIQVKLMNVEKNPLFVADVFETISREGVNIDMISSVMLEDEMRIDFTCDAKAQSALNKAIEEVKKNHPRIGVFASKNVGKLVVEGHMENEVGFASKLFKVLGDNQIPFAQVTTSEVSISYVIEKKYLKKALEKIQEELA</sequence>
<dbReference type="PROSITE" id="PS51671">
    <property type="entry name" value="ACT"/>
    <property type="match status" value="1"/>
</dbReference>
<evidence type="ECO:0000313" key="12">
    <source>
        <dbReference type="EMBL" id="MBV3393336.1"/>
    </source>
</evidence>
<comment type="catalytic activity">
    <reaction evidence="9">
        <text>L-aspartate + ATP = 4-phospho-L-aspartate + ADP</text>
        <dbReference type="Rhea" id="RHEA:23776"/>
        <dbReference type="ChEBI" id="CHEBI:29991"/>
        <dbReference type="ChEBI" id="CHEBI:30616"/>
        <dbReference type="ChEBI" id="CHEBI:57535"/>
        <dbReference type="ChEBI" id="CHEBI:456216"/>
        <dbReference type="EC" id="2.7.2.4"/>
    </reaction>
</comment>
<dbReference type="InterPro" id="IPR002912">
    <property type="entry name" value="ACT_dom"/>
</dbReference>
<keyword evidence="6" id="KW-0418">Kinase</keyword>
<keyword evidence="8" id="KW-0457">Lysine biosynthesis</keyword>
<dbReference type="SUPFAM" id="SSF55021">
    <property type="entry name" value="ACT-like"/>
    <property type="match status" value="2"/>
</dbReference>
<dbReference type="Proteomes" id="UP001196408">
    <property type="component" value="Unassembled WGS sequence"/>
</dbReference>
<comment type="pathway">
    <text evidence="1">Amino-acid biosynthesis; L-methionine biosynthesis via de novo pathway; L-homoserine from L-aspartate: step 1/3.</text>
</comment>
<dbReference type="AlphaFoldDB" id="A0AAW4N0M4"/>
<keyword evidence="7" id="KW-0067">ATP-binding</keyword>
<accession>A0AAW4N0M4</accession>
<protein>
    <recommendedName>
        <fullName evidence="4">aspartate kinase</fullName>
        <ecNumber evidence="4">2.7.2.4</ecNumber>
    </recommendedName>
</protein>
<dbReference type="GO" id="GO:0005829">
    <property type="term" value="C:cytosol"/>
    <property type="evidence" value="ECO:0007669"/>
    <property type="project" value="TreeGrafter"/>
</dbReference>
<comment type="pathway">
    <text evidence="2">Amino-acid biosynthesis; L-threonine biosynthesis; L-threonine from L-aspartate: step 1/5.</text>
</comment>
<evidence type="ECO:0000256" key="6">
    <source>
        <dbReference type="ARBA" id="ARBA00022777"/>
    </source>
</evidence>
<keyword evidence="14" id="KW-1185">Reference proteome</keyword>